<dbReference type="PATRIC" id="fig|1121290.3.peg.2093"/>
<dbReference type="InterPro" id="IPR000310">
    <property type="entry name" value="Orn/Lys/Arg_deCO2ase_major_dom"/>
</dbReference>
<dbReference type="OrthoDB" id="9815233at2"/>
<keyword evidence="9" id="KW-1185">Reference proteome</keyword>
<protein>
    <submittedName>
        <fullName evidence="8">Arginine decarboxylase</fullName>
        <ecNumber evidence="8">4.1.1.19</ecNumber>
    </submittedName>
</protein>
<dbReference type="Proteomes" id="UP000175744">
    <property type="component" value="Unassembled WGS sequence"/>
</dbReference>
<dbReference type="Pfam" id="PF01276">
    <property type="entry name" value="OKR_DC_1"/>
    <property type="match status" value="1"/>
</dbReference>
<dbReference type="SUPFAM" id="SSF53383">
    <property type="entry name" value="PLP-dependent transferases"/>
    <property type="match status" value="1"/>
</dbReference>
<dbReference type="EC" id="4.1.1.19" evidence="8"/>
<sequence length="475" mass="54308">MSRLPLLKGVLGYIKQNNELFCMPGHKGGKGFLENYFGREFLDNLIKIDMTEVEGLDNLHNPEGIIKESGNLLSRLYGSKKSYFLVNGSTSGNLVMIFSTFNEGDKIIVERNCHKSIFSGIIMRKLKPVYVKNKLNNDYNAPLSIDMEHFLKVIKENKDAKGVIITYPNYYGICSNLKTIINECKKYKVKILVDSAHGAHFGINNKLPESAVKLGADMVVTSAHKTLPSLTQTAYLHVNNGDLDKVNFYLSSFLSTSPSYILLCSMDYARFYLETYGHEQYNKLIKLANYYRNKINKNIDYLHIIGKEDINKNKIDAWDIDLTRYVINLKNKYNVCLLAKYLIKNNMQVEMNDESNLVLICTPFHKENSFLKLYNVLCNIDKNSIVGKSLKIDDFNIPKQKILPYEAMNKSKLWVNLDESKGKICAENIIPYPPGIPILMMGEIISSKEIKRIKYFIKNNKDIIGIKNGKILILK</sequence>
<proteinExistence type="inferred from homology"/>
<dbReference type="PANTHER" id="PTHR43277:SF4">
    <property type="entry name" value="ARGININE DECARBOXYLASE"/>
    <property type="match status" value="1"/>
</dbReference>
<evidence type="ECO:0000256" key="1">
    <source>
        <dbReference type="ARBA" id="ARBA00001933"/>
    </source>
</evidence>
<evidence type="ECO:0000256" key="2">
    <source>
        <dbReference type="ARBA" id="ARBA00010671"/>
    </source>
</evidence>
<dbReference type="STRING" id="1121290.CLAOCE_20840"/>
<dbReference type="PANTHER" id="PTHR43277">
    <property type="entry name" value="ARGININE DECARBOXYLASE"/>
    <property type="match status" value="1"/>
</dbReference>
<dbReference type="InterPro" id="IPR008286">
    <property type="entry name" value="Prn/Lys/Arg_de-COase_C"/>
</dbReference>
<dbReference type="RefSeq" id="WP_070111109.1">
    <property type="nucleotide sequence ID" value="NZ_LZFO01000041.1"/>
</dbReference>
<dbReference type="InterPro" id="IPR015421">
    <property type="entry name" value="PyrdxlP-dep_Trfase_major"/>
</dbReference>
<evidence type="ECO:0000313" key="8">
    <source>
        <dbReference type="EMBL" id="OFI01529.1"/>
    </source>
</evidence>
<dbReference type="CDD" id="cd00615">
    <property type="entry name" value="Orn_deC_like"/>
    <property type="match status" value="1"/>
</dbReference>
<comment type="caution">
    <text evidence="8">The sequence shown here is derived from an EMBL/GenBank/DDBJ whole genome shotgun (WGS) entry which is preliminary data.</text>
</comment>
<dbReference type="Pfam" id="PF03711">
    <property type="entry name" value="OKR_DC_1_C"/>
    <property type="match status" value="1"/>
</dbReference>
<comment type="cofactor">
    <cofactor evidence="1">
        <name>pyridoxal 5'-phosphate</name>
        <dbReference type="ChEBI" id="CHEBI:597326"/>
    </cofactor>
</comment>
<comment type="similarity">
    <text evidence="2">Belongs to the Orn/Lys/Arg decarboxylase class-I family.</text>
</comment>
<evidence type="ECO:0000256" key="5">
    <source>
        <dbReference type="ARBA" id="ARBA00023239"/>
    </source>
</evidence>
<evidence type="ECO:0000256" key="4">
    <source>
        <dbReference type="ARBA" id="ARBA00022898"/>
    </source>
</evidence>
<evidence type="ECO:0000259" key="6">
    <source>
        <dbReference type="Pfam" id="PF01276"/>
    </source>
</evidence>
<dbReference type="InterPro" id="IPR015424">
    <property type="entry name" value="PyrdxlP-dep_Trfase"/>
</dbReference>
<accession>A0A1E8EW95</accession>
<keyword evidence="3" id="KW-0210">Decarboxylase</keyword>
<reference evidence="8 9" key="1">
    <citation type="submission" date="2016-06" db="EMBL/GenBank/DDBJ databases">
        <title>Genome sequence of Clostridium acetireducens DSM 10703.</title>
        <authorList>
            <person name="Poehlein A."/>
            <person name="Fluechter S."/>
            <person name="Duerre P."/>
            <person name="Daniel R."/>
        </authorList>
    </citation>
    <scope>NUCLEOTIDE SEQUENCE [LARGE SCALE GENOMIC DNA]</scope>
    <source>
        <strain evidence="8 9">DSM 10703</strain>
    </source>
</reference>
<organism evidence="8 9">
    <name type="scientific">Clostridium acetireducens DSM 10703</name>
    <dbReference type="NCBI Taxonomy" id="1121290"/>
    <lineage>
        <taxon>Bacteria</taxon>
        <taxon>Bacillati</taxon>
        <taxon>Bacillota</taxon>
        <taxon>Clostridia</taxon>
        <taxon>Eubacteriales</taxon>
        <taxon>Clostridiaceae</taxon>
        <taxon>Clostridium</taxon>
    </lineage>
</organism>
<keyword evidence="5 8" id="KW-0456">Lyase</keyword>
<keyword evidence="4" id="KW-0663">Pyridoxal phosphate</keyword>
<evidence type="ECO:0000313" key="9">
    <source>
        <dbReference type="Proteomes" id="UP000175744"/>
    </source>
</evidence>
<gene>
    <name evidence="8" type="primary">speA_2</name>
    <name evidence="8" type="ORF">CLOACE_20840</name>
</gene>
<dbReference type="Gene3D" id="3.90.105.10">
    <property type="entry name" value="Molybdopterin biosynthesis moea protein, domain 2"/>
    <property type="match status" value="1"/>
</dbReference>
<dbReference type="InterPro" id="IPR052357">
    <property type="entry name" value="Orn_Lys_Arg_decarboxylase-I"/>
</dbReference>
<dbReference type="EMBL" id="LZFO01000041">
    <property type="protein sequence ID" value="OFI01529.1"/>
    <property type="molecule type" value="Genomic_DNA"/>
</dbReference>
<dbReference type="GO" id="GO:0008792">
    <property type="term" value="F:arginine decarboxylase activity"/>
    <property type="evidence" value="ECO:0007669"/>
    <property type="project" value="UniProtKB-EC"/>
</dbReference>
<dbReference type="Gene3D" id="3.40.640.10">
    <property type="entry name" value="Type I PLP-dependent aspartate aminotransferase-like (Major domain)"/>
    <property type="match status" value="1"/>
</dbReference>
<name>A0A1E8EW95_9CLOT</name>
<evidence type="ECO:0000259" key="7">
    <source>
        <dbReference type="Pfam" id="PF03711"/>
    </source>
</evidence>
<dbReference type="InterPro" id="IPR036633">
    <property type="entry name" value="Prn/Lys/Arg_de-COase_C_sf"/>
</dbReference>
<evidence type="ECO:0000256" key="3">
    <source>
        <dbReference type="ARBA" id="ARBA00022793"/>
    </source>
</evidence>
<dbReference type="SUPFAM" id="SSF55904">
    <property type="entry name" value="Ornithine decarboxylase C-terminal domain"/>
    <property type="match status" value="1"/>
</dbReference>
<dbReference type="AlphaFoldDB" id="A0A1E8EW95"/>
<feature type="domain" description="Orn/Lys/Arg decarboxylase C-terminal" evidence="7">
    <location>
        <begin position="408"/>
        <end position="457"/>
    </location>
</feature>
<feature type="domain" description="Orn/Lys/Arg decarboxylases family 1 pyridoxal-P attachment site" evidence="6">
    <location>
        <begin position="5"/>
        <end position="314"/>
    </location>
</feature>